<name>A0A5P8WBZ2_9NOSO</name>
<accession>A0A5P8WBZ2</accession>
<dbReference type="KEGG" id="nsh:GXM_07839"/>
<evidence type="ECO:0000256" key="4">
    <source>
        <dbReference type="ARBA" id="ARBA00022840"/>
    </source>
</evidence>
<dbReference type="InterPro" id="IPR003593">
    <property type="entry name" value="AAA+_ATPase"/>
</dbReference>
<feature type="domain" description="ABC transporter" evidence="5">
    <location>
        <begin position="45"/>
        <end position="265"/>
    </location>
</feature>
<dbReference type="PROSITE" id="PS50893">
    <property type="entry name" value="ABC_TRANSPORTER_2"/>
    <property type="match status" value="1"/>
</dbReference>
<dbReference type="Proteomes" id="UP000326678">
    <property type="component" value="Chromosome Gxm2"/>
</dbReference>
<dbReference type="InterPro" id="IPR029439">
    <property type="entry name" value="Wzt_C"/>
</dbReference>
<evidence type="ECO:0000313" key="7">
    <source>
        <dbReference type="Proteomes" id="UP000326678"/>
    </source>
</evidence>
<dbReference type="Gene3D" id="3.40.50.300">
    <property type="entry name" value="P-loop containing nucleotide triphosphate hydrolases"/>
    <property type="match status" value="1"/>
</dbReference>
<dbReference type="GO" id="GO:0005524">
    <property type="term" value="F:ATP binding"/>
    <property type="evidence" value="ECO:0007669"/>
    <property type="project" value="UniProtKB-KW"/>
</dbReference>
<keyword evidence="2" id="KW-0813">Transport</keyword>
<protein>
    <submittedName>
        <fullName evidence="6">ABC-2.LPSE.A, lipopolysaccharide transport system ATP-binding protein</fullName>
    </submittedName>
</protein>
<keyword evidence="4 6" id="KW-0067">ATP-binding</keyword>
<dbReference type="GO" id="GO:0140359">
    <property type="term" value="F:ABC-type transporter activity"/>
    <property type="evidence" value="ECO:0007669"/>
    <property type="project" value="InterPro"/>
</dbReference>
<dbReference type="RefSeq" id="WP_152591397.1">
    <property type="nucleotide sequence ID" value="NZ_CP045227.1"/>
</dbReference>
<dbReference type="PANTHER" id="PTHR46743">
    <property type="entry name" value="TEICHOIC ACIDS EXPORT ATP-BINDING PROTEIN TAGH"/>
    <property type="match status" value="1"/>
</dbReference>
<dbReference type="InterPro" id="IPR015860">
    <property type="entry name" value="ABC_transpr_TagH-like"/>
</dbReference>
<organism evidence="6 7">
    <name type="scientific">Nostoc sphaeroides CCNUC1</name>
    <dbReference type="NCBI Taxonomy" id="2653204"/>
    <lineage>
        <taxon>Bacteria</taxon>
        <taxon>Bacillati</taxon>
        <taxon>Cyanobacteriota</taxon>
        <taxon>Cyanophyceae</taxon>
        <taxon>Nostocales</taxon>
        <taxon>Nostocaceae</taxon>
        <taxon>Nostoc</taxon>
    </lineage>
</organism>
<dbReference type="InterPro" id="IPR003439">
    <property type="entry name" value="ABC_transporter-like_ATP-bd"/>
</dbReference>
<dbReference type="SUPFAM" id="SSF52540">
    <property type="entry name" value="P-loop containing nucleoside triphosphate hydrolases"/>
    <property type="match status" value="1"/>
</dbReference>
<dbReference type="Gene3D" id="2.70.50.60">
    <property type="entry name" value="abc- transporter (atp binding component) like domain"/>
    <property type="match status" value="1"/>
</dbReference>
<dbReference type="InterPro" id="IPR050683">
    <property type="entry name" value="Bact_Polysacc_Export_ATP-bd"/>
</dbReference>
<dbReference type="Pfam" id="PF00005">
    <property type="entry name" value="ABC_tran"/>
    <property type="match status" value="1"/>
</dbReference>
<dbReference type="CDD" id="cd03220">
    <property type="entry name" value="ABC_KpsT_Wzt"/>
    <property type="match status" value="1"/>
</dbReference>
<reference evidence="6 7" key="1">
    <citation type="submission" date="2019-10" db="EMBL/GenBank/DDBJ databases">
        <title>Genomic and transcriptomic insights into the perfect genentic adaptation of a filamentous nitrogen-fixing cyanobacterium to rice fields.</title>
        <authorList>
            <person name="Chen Z."/>
        </authorList>
    </citation>
    <scope>NUCLEOTIDE SEQUENCE [LARGE SCALE GENOMIC DNA]</scope>
    <source>
        <strain evidence="6">CCNUC1</strain>
    </source>
</reference>
<evidence type="ECO:0000313" key="6">
    <source>
        <dbReference type="EMBL" id="QFS50345.1"/>
    </source>
</evidence>
<dbReference type="GO" id="GO:0016887">
    <property type="term" value="F:ATP hydrolysis activity"/>
    <property type="evidence" value="ECO:0007669"/>
    <property type="project" value="InterPro"/>
</dbReference>
<evidence type="ECO:0000256" key="2">
    <source>
        <dbReference type="ARBA" id="ARBA00022448"/>
    </source>
</evidence>
<keyword evidence="7" id="KW-1185">Reference proteome</keyword>
<gene>
    <name evidence="6" type="ORF">GXM_07839</name>
</gene>
<sequence length="420" mass="46401">MSDTIIRVENLSKKYIIGHKQQESYTALRDVIANGAKGLLKPFQNGKSNIQNSSDEFWALKDVSFEIKQGDRVGIIGRNGAGKSTLLKILSRITEPTKGSIKIKGRVASLLEVGTGFHGELTGRENIFLNGAILGMGKVEIQRKFDEIVAFAEVEKFLDTPVKRYSSGMYVKLAFAVAAHLEPEILIIDEVLAVGDVQFQKKCLGKMEDVSKNEGRTVLFVSHNLGVVHAFCSRCILLGQGTVLADDTTDKAVGTYLRTLEKASSQSLLERTDRNGNGLAKLAHIEIYTGGSYSSVTLTTGYSAIFIFHVTKMIAGLSCCFTIYDQYGQPVTYFDSAIYSKEDMTNLEKEAKFICEIEEFLLIPGRYIINATLMCNGEFVDDVKGATFFNIEEGRIRSRAVSKEAGFGNVLLPHRWKTPI</sequence>
<dbReference type="CDD" id="cd10147">
    <property type="entry name" value="Wzt_C-like"/>
    <property type="match status" value="1"/>
</dbReference>
<dbReference type="PANTHER" id="PTHR46743:SF2">
    <property type="entry name" value="TEICHOIC ACIDS EXPORT ATP-BINDING PROTEIN TAGH"/>
    <property type="match status" value="1"/>
</dbReference>
<dbReference type="Pfam" id="PF14524">
    <property type="entry name" value="Wzt_C"/>
    <property type="match status" value="1"/>
</dbReference>
<dbReference type="EMBL" id="CP045227">
    <property type="protein sequence ID" value="QFS50345.1"/>
    <property type="molecule type" value="Genomic_DNA"/>
</dbReference>
<evidence type="ECO:0000256" key="3">
    <source>
        <dbReference type="ARBA" id="ARBA00022741"/>
    </source>
</evidence>
<dbReference type="AlphaFoldDB" id="A0A5P8WBZ2"/>
<keyword evidence="3" id="KW-0547">Nucleotide-binding</keyword>
<dbReference type="InterPro" id="IPR027417">
    <property type="entry name" value="P-loop_NTPase"/>
</dbReference>
<comment type="similarity">
    <text evidence="1">Belongs to the ABC transporter superfamily.</text>
</comment>
<dbReference type="SMART" id="SM00382">
    <property type="entry name" value="AAA"/>
    <property type="match status" value="1"/>
</dbReference>
<evidence type="ECO:0000259" key="5">
    <source>
        <dbReference type="PROSITE" id="PS50893"/>
    </source>
</evidence>
<proteinExistence type="inferred from homology"/>
<dbReference type="GO" id="GO:0016020">
    <property type="term" value="C:membrane"/>
    <property type="evidence" value="ECO:0007669"/>
    <property type="project" value="InterPro"/>
</dbReference>
<evidence type="ECO:0000256" key="1">
    <source>
        <dbReference type="ARBA" id="ARBA00005417"/>
    </source>
</evidence>